<reference evidence="1" key="1">
    <citation type="journal article" date="2017" name="Front. Microbiol.">
        <title>Genome Plasticity and Polymorphisms in Critical Genes Correlate with Increased Virulence of Dutch Outbreak-Related Coxiella burnetii Strains.</title>
        <authorList>
            <person name="Kuley R."/>
            <person name="Kuijt E."/>
            <person name="Smits M.A."/>
            <person name="Roest H.I.J."/>
            <person name="Smith H.E."/>
            <person name="Bossers A."/>
        </authorList>
    </citation>
    <scope>NUCLEOTIDE SEQUENCE</scope>
    <source>
        <strain evidence="1">Schperling</strain>
        <plasmid evidence="1">unnamed</plasmid>
    </source>
</reference>
<organism evidence="1">
    <name type="scientific">Coxiella burnetii</name>
    <dbReference type="NCBI Taxonomy" id="777"/>
    <lineage>
        <taxon>Bacteria</taxon>
        <taxon>Pseudomonadati</taxon>
        <taxon>Pseudomonadota</taxon>
        <taxon>Gammaproteobacteria</taxon>
        <taxon>Legionellales</taxon>
        <taxon>Coxiellaceae</taxon>
        <taxon>Coxiella</taxon>
    </lineage>
</organism>
<evidence type="ECO:0000313" key="1">
    <source>
        <dbReference type="EMBL" id="ASY91599.1"/>
    </source>
</evidence>
<sequence>MFIGHGAWSNFVHLQSPIFISSNRRLITGDIIGGFWSTEEGKLLGPIREFMRYNAKKNQPILACIKKV</sequence>
<protein>
    <submittedName>
        <fullName evidence="1">Uncharacterized protein</fullName>
    </submittedName>
</protein>
<dbReference type="EMBL" id="KY271744">
    <property type="protein sequence ID" value="ASY91599.1"/>
    <property type="molecule type" value="Genomic_DNA"/>
</dbReference>
<dbReference type="AlphaFoldDB" id="A0A2I4SML4"/>
<keyword evidence="1" id="KW-0614">Plasmid</keyword>
<accession>A0A2I4SML4</accession>
<geneLocation type="plasmid" evidence="1">
    <name>unnamed</name>
</geneLocation>
<proteinExistence type="predicted"/>
<name>A0A2I4SML4_COXBE</name>